<keyword evidence="2 7" id="KW-0645">Protease</keyword>
<dbReference type="RefSeq" id="WP_345417299.1">
    <property type="nucleotide sequence ID" value="NZ_AP031496.1"/>
</dbReference>
<dbReference type="EMBL" id="BAABLX010000007">
    <property type="protein sequence ID" value="GAA4933400.1"/>
    <property type="molecule type" value="Genomic_DNA"/>
</dbReference>
<evidence type="ECO:0000256" key="5">
    <source>
        <dbReference type="ARBA" id="ARBA00022825"/>
    </source>
</evidence>
<dbReference type="PROSITE" id="PS00137">
    <property type="entry name" value="SUBTILASE_HIS"/>
    <property type="match status" value="1"/>
</dbReference>
<proteinExistence type="inferred from homology"/>
<dbReference type="InterPro" id="IPR000209">
    <property type="entry name" value="Peptidase_S8/S53_dom"/>
</dbReference>
<keyword evidence="13" id="KW-1185">Reference proteome</keyword>
<dbReference type="SUPFAM" id="SSF52743">
    <property type="entry name" value="Subtilisin-like"/>
    <property type="match status" value="1"/>
</dbReference>
<dbReference type="InterPro" id="IPR023828">
    <property type="entry name" value="Peptidase_S8_Ser-AS"/>
</dbReference>
<feature type="signal peptide" evidence="9">
    <location>
        <begin position="1"/>
        <end position="21"/>
    </location>
</feature>
<evidence type="ECO:0000256" key="1">
    <source>
        <dbReference type="ARBA" id="ARBA00022525"/>
    </source>
</evidence>
<reference evidence="13" key="1">
    <citation type="journal article" date="2019" name="Int. J. Syst. Evol. Microbiol.">
        <title>The Global Catalogue of Microorganisms (GCM) 10K type strain sequencing project: providing services to taxonomists for standard genome sequencing and annotation.</title>
        <authorList>
            <consortium name="The Broad Institute Genomics Platform"/>
            <consortium name="The Broad Institute Genome Sequencing Center for Infectious Disease"/>
            <person name="Wu L."/>
            <person name="Ma J."/>
        </authorList>
    </citation>
    <scope>NUCLEOTIDE SEQUENCE [LARGE SCALE GENOMIC DNA]</scope>
    <source>
        <strain evidence="13">JCM 19134</strain>
    </source>
</reference>
<feature type="chain" id="PRO_5043965989" evidence="9">
    <location>
        <begin position="22"/>
        <end position="1477"/>
    </location>
</feature>
<organism evidence="12 13">
    <name type="scientific">Halioxenophilus aromaticivorans</name>
    <dbReference type="NCBI Taxonomy" id="1306992"/>
    <lineage>
        <taxon>Bacteria</taxon>
        <taxon>Pseudomonadati</taxon>
        <taxon>Pseudomonadota</taxon>
        <taxon>Gammaproteobacteria</taxon>
        <taxon>Alteromonadales</taxon>
        <taxon>Alteromonadaceae</taxon>
        <taxon>Halioxenophilus</taxon>
    </lineage>
</organism>
<dbReference type="InterPro" id="IPR022398">
    <property type="entry name" value="Peptidase_S8_His-AS"/>
</dbReference>
<evidence type="ECO:0000256" key="6">
    <source>
        <dbReference type="PIRSR" id="PIRSR615500-1"/>
    </source>
</evidence>
<dbReference type="InterPro" id="IPR045051">
    <property type="entry name" value="SBT"/>
</dbReference>
<dbReference type="PROSITE" id="PS00138">
    <property type="entry name" value="SUBTILASE_SER"/>
    <property type="match status" value="1"/>
</dbReference>
<dbReference type="GO" id="GO:0006508">
    <property type="term" value="P:proteolysis"/>
    <property type="evidence" value="ECO:0007669"/>
    <property type="project" value="UniProtKB-KW"/>
</dbReference>
<gene>
    <name evidence="12" type="ORF">GCM10025791_07570</name>
</gene>
<dbReference type="InterPro" id="IPR015500">
    <property type="entry name" value="Peptidase_S8_subtilisin-rel"/>
</dbReference>
<keyword evidence="3 9" id="KW-0732">Signal</keyword>
<comment type="caution">
    <text evidence="12">The sequence shown here is derived from an EMBL/GenBank/DDBJ whole genome shotgun (WGS) entry which is preliminary data.</text>
</comment>
<protein>
    <submittedName>
        <fullName evidence="12">S8 family serine peptidase</fullName>
    </submittedName>
</protein>
<dbReference type="InterPro" id="IPR046450">
    <property type="entry name" value="PA_dom_sf"/>
</dbReference>
<evidence type="ECO:0000256" key="8">
    <source>
        <dbReference type="RuleBase" id="RU003355"/>
    </source>
</evidence>
<keyword evidence="4 7" id="KW-0378">Hydrolase</keyword>
<dbReference type="PRINTS" id="PR00723">
    <property type="entry name" value="SUBTILISIN"/>
</dbReference>
<evidence type="ECO:0000256" key="9">
    <source>
        <dbReference type="SAM" id="SignalP"/>
    </source>
</evidence>
<dbReference type="GO" id="GO:0004252">
    <property type="term" value="F:serine-type endopeptidase activity"/>
    <property type="evidence" value="ECO:0007669"/>
    <property type="project" value="UniProtKB-UniRule"/>
</dbReference>
<dbReference type="SUPFAM" id="SSF52025">
    <property type="entry name" value="PA domain"/>
    <property type="match status" value="1"/>
</dbReference>
<feature type="active site" description="Charge relay system" evidence="6 7">
    <location>
        <position position="224"/>
    </location>
</feature>
<evidence type="ECO:0000256" key="4">
    <source>
        <dbReference type="ARBA" id="ARBA00022801"/>
    </source>
</evidence>
<dbReference type="Pfam" id="PF00082">
    <property type="entry name" value="Peptidase_S8"/>
    <property type="match status" value="1"/>
</dbReference>
<dbReference type="InterPro" id="IPR003137">
    <property type="entry name" value="PA_domain"/>
</dbReference>
<dbReference type="InterPro" id="IPR023827">
    <property type="entry name" value="Peptidase_S8_Asp-AS"/>
</dbReference>
<feature type="domain" description="PA" evidence="11">
    <location>
        <begin position="479"/>
        <end position="553"/>
    </location>
</feature>
<dbReference type="Gene3D" id="2.60.120.380">
    <property type="match status" value="1"/>
</dbReference>
<feature type="active site" description="Charge relay system" evidence="6 7">
    <location>
        <position position="296"/>
    </location>
</feature>
<dbReference type="Pfam" id="PF02225">
    <property type="entry name" value="PA"/>
    <property type="match status" value="1"/>
</dbReference>
<evidence type="ECO:0000259" key="11">
    <source>
        <dbReference type="Pfam" id="PF02225"/>
    </source>
</evidence>
<dbReference type="PROSITE" id="PS51892">
    <property type="entry name" value="SUBTILASE"/>
    <property type="match status" value="1"/>
</dbReference>
<dbReference type="Proteomes" id="UP001409585">
    <property type="component" value="Unassembled WGS sequence"/>
</dbReference>
<evidence type="ECO:0000313" key="13">
    <source>
        <dbReference type="Proteomes" id="UP001409585"/>
    </source>
</evidence>
<evidence type="ECO:0000256" key="7">
    <source>
        <dbReference type="PROSITE-ProRule" id="PRU01240"/>
    </source>
</evidence>
<sequence length="1477" mass="153866">MNKKLLAAASLSVMLSGGMWAQVSTAVQSTKQQPAILQAATDPVKADKSVNRIDKKVFVPEKGISGEHRYIVRFEEEPLATYSGKIPGLASSQSKSLKGALGKSGLGQKSTTRFNAKSSESQAYVGYLKQRQVEMESQISNRLGRSLDVKHRFQSAINGVTLSMTQEEAKRVSSLPGIAKIQRDRIDQLQTDRGPTYIEAPFIWDGEANGIAAKGEGIVIAIMDSGINGDHPSFAAVASDGYEHVNPLGDGTYLGICNPVSADYDAEVECNSKLIGRYSFLEASITENNSEDLDGHGSHVASTAGGNPVKAPVFDTEGTPTGLEISISGVAPRANIIALEVCGEDGCYTSDRVAALDQIIADGIVDVVNHSIGSTTPVNSSPWEDAMDLAWLSARAAGITIANSAGNNGPDPATLGGTGAPWITNSGNFTHDRAIAPKTLEDMTGGDTLPPANITGAALSGGVGPAPIVFAGDYENGDVDPEQCLTPFPAGTWTNEIVMCERGTIARVDKCINVREGGAAGCILANVAGGATSLVNDAHVIPAIQISAEDGEAVKAWLASGTGHTGVISNNLVPFGSDPALGGIASSGTSRGPNLSQDYLPVSVGAPGTDIYAALHNGVEYGFLSGTSMASPHTAGATALMKQIHPEWTDAEILSALMTTANFTGAKKEDGETPADPFDVGGGIIQLSKASTAGLLLDETIANFEAADPALGGDPKTLNLAGLLTRACLIECTWTRSFTATTAGTWSVATSAANVTAQPASFSLAAGESQTVTVTVDAAGLEETWYHELVTLTPSGDLPEQHLTVSYVPSNGVLPEYVALTAHRDADSALIEGLTAAAIDDLQIELTGLVAPTSTSLSLAGDSDNSTPFDNLADGVFFKTIEVDETATRLIAATSDATSTSPDLDIYIGYDLDGDGLPGDGEIACISATASAEEFCDVTGIFPGTWWVLVQNWQASDAGTDTAELKTTLVAGDAGNASVTGPAAVPELEPFDLRMLWDLENVAEGDTLYGTITLGASAGDPAGIGIIPVELTRSVDDVAFAASTDTAAAGDSVSFLAEIIPNLTTSDRTYTVTAAIPDGMTLVDGSISAGGEVVGDKIVWTVAMPSLADSEPTYVAVTSEEDAACAAPFANSGAYTDLEQFGILPDTTVSGDSVSFSAFSSQNFNFYGEDFVGGMNFTDDGFVFFNSSQGATPWENTPIPDVSDPNDLIAVLWRDMVIPTPSTTPGEVAGVTLASAGPDVTIVEYDNMKLYPGDGDDSIDFEVAIMGYADDTPGAYEIMVAFDNINVDSSVGTIGVENQLGTAGTQVAFNDVAIANGMAICYDLVQPAYDAAALSFEATVDAGIADSELSVALTSEVDVPGTEAVTETVSIAVEGAVSNYRGRFVGPFVDGAVVEKGDFIKPRLVMFDGKYRTIEPEMTLTILRANGSVLLSKRGQKLYSNKIYYRNIMSRWMKPGSYTMQAIVDGEVIDEVEYTIQ</sequence>
<feature type="active site" description="Charge relay system" evidence="6 7">
    <location>
        <position position="628"/>
    </location>
</feature>
<feature type="domain" description="Peptidase S8/S53" evidence="10">
    <location>
        <begin position="215"/>
        <end position="669"/>
    </location>
</feature>
<comment type="similarity">
    <text evidence="7 8">Belongs to the peptidase S8 family.</text>
</comment>
<name>A0AAV3TY42_9ALTE</name>
<dbReference type="PROSITE" id="PS00136">
    <property type="entry name" value="SUBTILASE_ASP"/>
    <property type="match status" value="1"/>
</dbReference>
<keyword evidence="1" id="KW-0964">Secreted</keyword>
<dbReference type="Gene3D" id="3.40.50.200">
    <property type="entry name" value="Peptidase S8/S53 domain"/>
    <property type="match status" value="1"/>
</dbReference>
<dbReference type="Gene3D" id="3.50.30.30">
    <property type="match status" value="1"/>
</dbReference>
<accession>A0AAV3TY42</accession>
<dbReference type="PANTHER" id="PTHR10795">
    <property type="entry name" value="PROPROTEIN CONVERTASE SUBTILISIN/KEXIN"/>
    <property type="match status" value="1"/>
</dbReference>
<evidence type="ECO:0000256" key="2">
    <source>
        <dbReference type="ARBA" id="ARBA00022670"/>
    </source>
</evidence>
<evidence type="ECO:0000256" key="3">
    <source>
        <dbReference type="ARBA" id="ARBA00022729"/>
    </source>
</evidence>
<dbReference type="CDD" id="cd02120">
    <property type="entry name" value="PA_subtilisin_like"/>
    <property type="match status" value="1"/>
</dbReference>
<keyword evidence="5 7" id="KW-0720">Serine protease</keyword>
<dbReference type="InterPro" id="IPR036852">
    <property type="entry name" value="Peptidase_S8/S53_dom_sf"/>
</dbReference>
<evidence type="ECO:0000259" key="10">
    <source>
        <dbReference type="Pfam" id="PF00082"/>
    </source>
</evidence>
<evidence type="ECO:0000313" key="12">
    <source>
        <dbReference type="EMBL" id="GAA4933400.1"/>
    </source>
</evidence>